<evidence type="ECO:0000256" key="1">
    <source>
        <dbReference type="ARBA" id="ARBA00006484"/>
    </source>
</evidence>
<dbReference type="InterPro" id="IPR002347">
    <property type="entry name" value="SDR_fam"/>
</dbReference>
<dbReference type="PROSITE" id="PS00061">
    <property type="entry name" value="ADH_SHORT"/>
    <property type="match status" value="1"/>
</dbReference>
<comment type="similarity">
    <text evidence="1">Belongs to the short-chain dehydrogenases/reductases (SDR) family.</text>
</comment>
<keyword evidence="2" id="KW-0521">NADP</keyword>
<comment type="caution">
    <text evidence="4">The sequence shown here is derived from an EMBL/GenBank/DDBJ whole genome shotgun (WGS) entry which is preliminary data.</text>
</comment>
<dbReference type="PANTHER" id="PTHR44229:SF4">
    <property type="entry name" value="15-HYDROXYPROSTAGLANDIN DEHYDROGENASE [NAD(+)]"/>
    <property type="match status" value="1"/>
</dbReference>
<dbReference type="Pfam" id="PF00106">
    <property type="entry name" value="adh_short"/>
    <property type="match status" value="1"/>
</dbReference>
<dbReference type="InterPro" id="IPR036291">
    <property type="entry name" value="NAD(P)-bd_dom_sf"/>
</dbReference>
<accession>A0A2S4KZJ4</accession>
<dbReference type="GO" id="GO:0016616">
    <property type="term" value="F:oxidoreductase activity, acting on the CH-OH group of donors, NAD or NADP as acceptor"/>
    <property type="evidence" value="ECO:0007669"/>
    <property type="project" value="TreeGrafter"/>
</dbReference>
<protein>
    <submittedName>
        <fullName evidence="4">15-hydroxyprostaglandin dehydrogenase [NAD(+)]</fullName>
    </submittedName>
</protein>
<organism evidence="4 5">
    <name type="scientific">Tolypocladium paradoxum</name>
    <dbReference type="NCBI Taxonomy" id="94208"/>
    <lineage>
        <taxon>Eukaryota</taxon>
        <taxon>Fungi</taxon>
        <taxon>Dikarya</taxon>
        <taxon>Ascomycota</taxon>
        <taxon>Pezizomycotina</taxon>
        <taxon>Sordariomycetes</taxon>
        <taxon>Hypocreomycetidae</taxon>
        <taxon>Hypocreales</taxon>
        <taxon>Ophiocordycipitaceae</taxon>
        <taxon>Tolypocladium</taxon>
    </lineage>
</organism>
<dbReference type="Gene3D" id="3.40.50.720">
    <property type="entry name" value="NAD(P)-binding Rossmann-like Domain"/>
    <property type="match status" value="1"/>
</dbReference>
<dbReference type="AlphaFoldDB" id="A0A2S4KZJ4"/>
<name>A0A2S4KZJ4_9HYPO</name>
<sequence length="328" mass="35233">MESQTPTVPFSVSGKTAIVTGAGSGINLAFTALLLSRGCNVLLADISLRPQAEVLISNHQDHASTPRAAFVKTDVTSWPDLRRMFDTAVAEFGGFDIVCPGAGVYEPHWCNFWHPPGSEESGDGVEGGRYKLLDVNVTHPIRTTQLALSYWLHPRRQQQQEVSPTPSATKASPANPKRVIHISSIAGQLPAFRAPLYGASKFAITGFVRCLGPLEPKLGVRVNAVAPGLVRTPMWTEHPETLVNLNQEQDGWVTPQEVADAMLACVEKASLVGGTVLEVGKGRTREVGVLNDPGPDTSPGAGTVASRAEEGERMVWEWLEDGNIWGVA</sequence>
<evidence type="ECO:0000313" key="5">
    <source>
        <dbReference type="Proteomes" id="UP000237481"/>
    </source>
</evidence>
<keyword evidence="3" id="KW-0560">Oxidoreductase</keyword>
<dbReference type="FunFam" id="3.40.50.720:FF:000643">
    <property type="entry name" value="Short chain dehydrogenase/reductase family oxidoreductase, putative"/>
    <property type="match status" value="1"/>
</dbReference>
<dbReference type="GO" id="GO:0005737">
    <property type="term" value="C:cytoplasm"/>
    <property type="evidence" value="ECO:0007669"/>
    <property type="project" value="TreeGrafter"/>
</dbReference>
<dbReference type="Proteomes" id="UP000237481">
    <property type="component" value="Unassembled WGS sequence"/>
</dbReference>
<evidence type="ECO:0000313" key="4">
    <source>
        <dbReference type="EMBL" id="POR35618.1"/>
    </source>
</evidence>
<dbReference type="STRING" id="94208.A0A2S4KZJ4"/>
<evidence type="ECO:0000256" key="2">
    <source>
        <dbReference type="ARBA" id="ARBA00022857"/>
    </source>
</evidence>
<dbReference type="OrthoDB" id="37659at2759"/>
<dbReference type="PRINTS" id="PR00081">
    <property type="entry name" value="GDHRDH"/>
</dbReference>
<dbReference type="PANTHER" id="PTHR44229">
    <property type="entry name" value="15-HYDROXYPROSTAGLANDIN DEHYDROGENASE [NAD(+)]"/>
    <property type="match status" value="1"/>
</dbReference>
<dbReference type="SUPFAM" id="SSF51735">
    <property type="entry name" value="NAD(P)-binding Rossmann-fold domains"/>
    <property type="match status" value="1"/>
</dbReference>
<proteinExistence type="inferred from homology"/>
<reference evidence="4 5" key="1">
    <citation type="submission" date="2018-01" db="EMBL/GenBank/DDBJ databases">
        <title>Harnessing the power of phylogenomics to disentangle the directionality and signatures of interkingdom host jumping in the parasitic fungal genus Tolypocladium.</title>
        <authorList>
            <person name="Quandt C.A."/>
            <person name="Patterson W."/>
            <person name="Spatafora J.W."/>
        </authorList>
    </citation>
    <scope>NUCLEOTIDE SEQUENCE [LARGE SCALE GENOMIC DNA]</scope>
    <source>
        <strain evidence="4 5">NRBC 100945</strain>
    </source>
</reference>
<keyword evidence="5" id="KW-1185">Reference proteome</keyword>
<gene>
    <name evidence="4" type="ORF">TPAR_04184</name>
</gene>
<dbReference type="EMBL" id="PKSG01000430">
    <property type="protein sequence ID" value="POR35618.1"/>
    <property type="molecule type" value="Genomic_DNA"/>
</dbReference>
<evidence type="ECO:0000256" key="3">
    <source>
        <dbReference type="ARBA" id="ARBA00023002"/>
    </source>
</evidence>
<dbReference type="InterPro" id="IPR020904">
    <property type="entry name" value="Sc_DH/Rdtase_CS"/>
</dbReference>